<reference evidence="2 3" key="1">
    <citation type="submission" date="2022-03" db="EMBL/GenBank/DDBJ databases">
        <authorList>
            <person name="Nunn A."/>
            <person name="Chopra R."/>
            <person name="Nunn A."/>
            <person name="Contreras Garrido A."/>
        </authorList>
    </citation>
    <scope>NUCLEOTIDE SEQUENCE [LARGE SCALE GENOMIC DNA]</scope>
</reference>
<dbReference type="SMART" id="SM00579">
    <property type="entry name" value="FBD"/>
    <property type="match status" value="1"/>
</dbReference>
<proteinExistence type="predicted"/>
<keyword evidence="3" id="KW-1185">Reference proteome</keyword>
<dbReference type="SUPFAM" id="SSF81383">
    <property type="entry name" value="F-box domain"/>
    <property type="match status" value="1"/>
</dbReference>
<gene>
    <name evidence="2" type="ORF">TAV2_LOCUS19578</name>
</gene>
<dbReference type="InterPro" id="IPR036047">
    <property type="entry name" value="F-box-like_dom_sf"/>
</dbReference>
<dbReference type="InterPro" id="IPR050232">
    <property type="entry name" value="FBL13/AtMIF1-like"/>
</dbReference>
<dbReference type="InterPro" id="IPR006566">
    <property type="entry name" value="FBD"/>
</dbReference>
<protein>
    <recommendedName>
        <fullName evidence="1">FBD domain-containing protein</fullName>
    </recommendedName>
</protein>
<name>A0AAU9SRZ2_THLAR</name>
<dbReference type="PANTHER" id="PTHR31900">
    <property type="entry name" value="F-BOX/RNI SUPERFAMILY PROTEIN-RELATED"/>
    <property type="match status" value="1"/>
</dbReference>
<dbReference type="InterPro" id="IPR032675">
    <property type="entry name" value="LRR_dom_sf"/>
</dbReference>
<sequence length="526" mass="60302">MEESIINDLPDDLMLKIFSLLPMFKDSVASRLISKRWKDGWKLVPDVIFDDRDKSCGSLLAFMSFVYGSLLINKPRVLERLHLKLSRKHSASDIDFLVNIAVDRSVRKLRIQRFGETLELPSCLSTCITLRSLILHEVRIKVVPTCLLLLSLKSLHLLSVQFSGDRSFASLLGSCPSLEYLIINQTQVDSAKMLEVIAPWFRLPSLKSLHLLSVKFSGYVSVASLLQSCPVLENLVVKQTKCCNVMFRVAPYRIFLSSLRRLHLFSVKFFSGESAECLLRNCKALEDLVIHRTKDDNVKIFNIKVPTLKSLSIENSRRKHAYVQESHGFVINAPALEKLNFKDTFSNFLIFEYMHEVTKANIEVICDQSEKFIGSLTSVQHLSLCCLTSETPYPKGRFFFFLEHLELCTCSAGWANLLACLLDDFPRLQSLKLKSQHSARYNDPTTNLWNEPTVVPKCLSTHLEILEWRQYEGTEQEKNVAAYILANAPCLKMATFSTRCRNKYHRMLRKLKKLKRVSETCQLVFE</sequence>
<dbReference type="Gene3D" id="3.80.10.10">
    <property type="entry name" value="Ribonuclease Inhibitor"/>
    <property type="match status" value="2"/>
</dbReference>
<evidence type="ECO:0000313" key="2">
    <source>
        <dbReference type="EMBL" id="CAH2069728.1"/>
    </source>
</evidence>
<evidence type="ECO:0000313" key="3">
    <source>
        <dbReference type="Proteomes" id="UP000836841"/>
    </source>
</evidence>
<dbReference type="SUPFAM" id="SSF52047">
    <property type="entry name" value="RNI-like"/>
    <property type="match status" value="2"/>
</dbReference>
<dbReference type="InterPro" id="IPR001810">
    <property type="entry name" value="F-box_dom"/>
</dbReference>
<dbReference type="AlphaFoldDB" id="A0AAU9SRZ2"/>
<dbReference type="Pfam" id="PF00646">
    <property type="entry name" value="F-box"/>
    <property type="match status" value="1"/>
</dbReference>
<dbReference type="Pfam" id="PF07723">
    <property type="entry name" value="LRR_2"/>
    <property type="match status" value="3"/>
</dbReference>
<dbReference type="Proteomes" id="UP000836841">
    <property type="component" value="Chromosome 6"/>
</dbReference>
<feature type="domain" description="FBD" evidence="1">
    <location>
        <begin position="457"/>
        <end position="526"/>
    </location>
</feature>
<dbReference type="Pfam" id="PF08387">
    <property type="entry name" value="FBD"/>
    <property type="match status" value="1"/>
</dbReference>
<evidence type="ECO:0000259" key="1">
    <source>
        <dbReference type="SMART" id="SM00579"/>
    </source>
</evidence>
<dbReference type="InterPro" id="IPR013101">
    <property type="entry name" value="LRR_PRU1-like"/>
</dbReference>
<dbReference type="EMBL" id="OU466862">
    <property type="protein sequence ID" value="CAH2069728.1"/>
    <property type="molecule type" value="Genomic_DNA"/>
</dbReference>
<accession>A0AAU9SRZ2</accession>
<organism evidence="2 3">
    <name type="scientific">Thlaspi arvense</name>
    <name type="common">Field penny-cress</name>
    <dbReference type="NCBI Taxonomy" id="13288"/>
    <lineage>
        <taxon>Eukaryota</taxon>
        <taxon>Viridiplantae</taxon>
        <taxon>Streptophyta</taxon>
        <taxon>Embryophyta</taxon>
        <taxon>Tracheophyta</taxon>
        <taxon>Spermatophyta</taxon>
        <taxon>Magnoliopsida</taxon>
        <taxon>eudicotyledons</taxon>
        <taxon>Gunneridae</taxon>
        <taxon>Pentapetalae</taxon>
        <taxon>rosids</taxon>
        <taxon>malvids</taxon>
        <taxon>Brassicales</taxon>
        <taxon>Brassicaceae</taxon>
        <taxon>Thlaspideae</taxon>
        <taxon>Thlaspi</taxon>
    </lineage>
</organism>
<dbReference type="PANTHER" id="PTHR31900:SF36">
    <property type="entry name" value="F-BOX DOMAIN-CONTAINING PROTEIN"/>
    <property type="match status" value="1"/>
</dbReference>